<dbReference type="InterPro" id="IPR007110">
    <property type="entry name" value="Ig-like_dom"/>
</dbReference>
<dbReference type="Proteomes" id="UP001652642">
    <property type="component" value="Chromosome 4"/>
</dbReference>
<dbReference type="PROSITE" id="PS50835">
    <property type="entry name" value="IG_LIKE"/>
    <property type="match status" value="1"/>
</dbReference>
<reference evidence="6" key="1">
    <citation type="submission" date="2025-08" db="UniProtKB">
        <authorList>
            <consortium name="RefSeq"/>
        </authorList>
    </citation>
    <scope>IDENTIFICATION</scope>
</reference>
<dbReference type="InterPro" id="IPR036179">
    <property type="entry name" value="Ig-like_dom_sf"/>
</dbReference>
<dbReference type="InterPro" id="IPR003599">
    <property type="entry name" value="Ig_sub"/>
</dbReference>
<accession>A0ABM5G538</accession>
<dbReference type="RefSeq" id="XP_072852764.1">
    <property type="nucleotide sequence ID" value="XM_072996663.1"/>
</dbReference>
<dbReference type="SUPFAM" id="SSF48726">
    <property type="entry name" value="Immunoglobulin"/>
    <property type="match status" value="1"/>
</dbReference>
<keyword evidence="3" id="KW-1133">Transmembrane helix</keyword>
<dbReference type="SMART" id="SM00409">
    <property type="entry name" value="IG"/>
    <property type="match status" value="1"/>
</dbReference>
<dbReference type="PANTHER" id="PTHR19971">
    <property type="entry name" value="SIGNAL-REGULATORY PROTEIN BETA"/>
    <property type="match status" value="1"/>
</dbReference>
<dbReference type="InterPro" id="IPR013783">
    <property type="entry name" value="Ig-like_fold"/>
</dbReference>
<keyword evidence="3" id="KW-0812">Transmembrane</keyword>
<dbReference type="InterPro" id="IPR013106">
    <property type="entry name" value="Ig_V-set"/>
</dbReference>
<dbReference type="GeneID" id="110086036"/>
<keyword evidence="1" id="KW-1015">Disulfide bond</keyword>
<dbReference type="Pfam" id="PF07686">
    <property type="entry name" value="V-set"/>
    <property type="match status" value="1"/>
</dbReference>
<organism evidence="5 6">
    <name type="scientific">Pogona vitticeps</name>
    <name type="common">central bearded dragon</name>
    <dbReference type="NCBI Taxonomy" id="103695"/>
    <lineage>
        <taxon>Eukaryota</taxon>
        <taxon>Metazoa</taxon>
        <taxon>Chordata</taxon>
        <taxon>Craniata</taxon>
        <taxon>Vertebrata</taxon>
        <taxon>Euteleostomi</taxon>
        <taxon>Lepidosauria</taxon>
        <taxon>Squamata</taxon>
        <taxon>Bifurcata</taxon>
        <taxon>Unidentata</taxon>
        <taxon>Episquamata</taxon>
        <taxon>Toxicofera</taxon>
        <taxon>Iguania</taxon>
        <taxon>Acrodonta</taxon>
        <taxon>Agamidae</taxon>
        <taxon>Amphibolurinae</taxon>
        <taxon>Pogona</taxon>
    </lineage>
</organism>
<evidence type="ECO:0000313" key="6">
    <source>
        <dbReference type="RefSeq" id="XP_072852764.1"/>
    </source>
</evidence>
<proteinExistence type="predicted"/>
<feature type="domain" description="Ig-like" evidence="4">
    <location>
        <begin position="43"/>
        <end position="128"/>
    </location>
</feature>
<keyword evidence="5" id="KW-1185">Reference proteome</keyword>
<dbReference type="InterPro" id="IPR051755">
    <property type="entry name" value="Ig-like_CS_Receptor"/>
</dbReference>
<keyword evidence="2" id="KW-0325">Glycoprotein</keyword>
<feature type="transmembrane region" description="Helical" evidence="3">
    <location>
        <begin position="156"/>
        <end position="179"/>
    </location>
</feature>
<keyword evidence="3" id="KW-0472">Membrane</keyword>
<evidence type="ECO:0000256" key="1">
    <source>
        <dbReference type="ARBA" id="ARBA00023157"/>
    </source>
</evidence>
<evidence type="ECO:0000256" key="3">
    <source>
        <dbReference type="SAM" id="Phobius"/>
    </source>
</evidence>
<gene>
    <name evidence="6" type="primary">LOC110086036</name>
</gene>
<name>A0ABM5G538_9SAUR</name>
<dbReference type="Gene3D" id="2.60.40.10">
    <property type="entry name" value="Immunoglobulins"/>
    <property type="match status" value="1"/>
</dbReference>
<protein>
    <submittedName>
        <fullName evidence="6">Signal-regulatory protein beta-1-like isoform X2</fullName>
    </submittedName>
</protein>
<evidence type="ECO:0000313" key="5">
    <source>
        <dbReference type="Proteomes" id="UP001652642"/>
    </source>
</evidence>
<sequence>MGLSDVSIASPTQTVFHSCSGVLFFILVNQCANSITGVKDHEAKVSQPQEFISVRTGDTLELECLVTTGIQPGSVKWYLGEGAQRKEVYSDKEWKRFKRVSRKYRESDGDFTIFIHNVTLEDAGKYFCVKQKKSSEEDWKTGGGTQVVVKDASHHYLIPVAIGIACLLLAAVTTTAFYFGIKRKKGKKSCTLRGGRLCINDRSGPTVFPFGPSVLDSACTLK</sequence>
<evidence type="ECO:0000259" key="4">
    <source>
        <dbReference type="PROSITE" id="PS50835"/>
    </source>
</evidence>
<evidence type="ECO:0000256" key="2">
    <source>
        <dbReference type="ARBA" id="ARBA00023180"/>
    </source>
</evidence>